<evidence type="ECO:0000259" key="2">
    <source>
        <dbReference type="Pfam" id="PF01337"/>
    </source>
</evidence>
<organism evidence="3 4">
    <name type="scientific">Hymenobacter arizonensis</name>
    <name type="common">Siccationidurans arizonensis</name>
    <dbReference type="NCBI Taxonomy" id="1227077"/>
    <lineage>
        <taxon>Bacteria</taxon>
        <taxon>Pseudomonadati</taxon>
        <taxon>Bacteroidota</taxon>
        <taxon>Cytophagia</taxon>
        <taxon>Cytophagales</taxon>
        <taxon>Hymenobacteraceae</taxon>
        <taxon>Hymenobacter</taxon>
    </lineage>
</organism>
<evidence type="ECO:0000256" key="1">
    <source>
        <dbReference type="ARBA" id="ARBA00006845"/>
    </source>
</evidence>
<evidence type="ECO:0000313" key="4">
    <source>
        <dbReference type="Proteomes" id="UP000199029"/>
    </source>
</evidence>
<protein>
    <submittedName>
        <fullName evidence="3">Ribonuclease inhibitor</fullName>
    </submittedName>
</protein>
<dbReference type="Pfam" id="PF01337">
    <property type="entry name" value="Barstar"/>
    <property type="match status" value="1"/>
</dbReference>
<proteinExistence type="inferred from homology"/>
<dbReference type="Proteomes" id="UP000199029">
    <property type="component" value="Unassembled WGS sequence"/>
</dbReference>
<keyword evidence="4" id="KW-1185">Reference proteome</keyword>
<dbReference type="InterPro" id="IPR035905">
    <property type="entry name" value="Barstar-like_sf"/>
</dbReference>
<gene>
    <name evidence="3" type="ORF">SAMN04515668_4653</name>
</gene>
<feature type="domain" description="Barstar (barnase inhibitor)" evidence="2">
    <location>
        <begin position="3"/>
        <end position="79"/>
    </location>
</feature>
<accession>A0A1I6BK83</accession>
<comment type="similarity">
    <text evidence="1">Belongs to the barstar family.</text>
</comment>
<dbReference type="SUPFAM" id="SSF52038">
    <property type="entry name" value="Barstar-related"/>
    <property type="match status" value="1"/>
</dbReference>
<dbReference type="EMBL" id="FOXS01000009">
    <property type="protein sequence ID" value="SFQ81346.1"/>
    <property type="molecule type" value="Genomic_DNA"/>
</dbReference>
<dbReference type="Gene3D" id="3.30.370.10">
    <property type="entry name" value="Barstar-like"/>
    <property type="match status" value="1"/>
</dbReference>
<name>A0A1I6BK83_HYMAR</name>
<dbReference type="STRING" id="1227077.SAMN04515668_4653"/>
<dbReference type="OrthoDB" id="7575400at2"/>
<sequence>MKVALQGAEMTSRPALHAQLKQKLSFPDYYGENLDALWDCIRCVDVPLTVEWQDFAQCRLHLGQYADQVLETLRDAEQEVPGFILDVH</sequence>
<evidence type="ECO:0000313" key="3">
    <source>
        <dbReference type="EMBL" id="SFQ81346.1"/>
    </source>
</evidence>
<reference evidence="4" key="1">
    <citation type="submission" date="2016-10" db="EMBL/GenBank/DDBJ databases">
        <authorList>
            <person name="Varghese N."/>
            <person name="Submissions S."/>
        </authorList>
    </citation>
    <scope>NUCLEOTIDE SEQUENCE [LARGE SCALE GENOMIC DNA]</scope>
    <source>
        <strain evidence="4">OR362-8,ATCC BAA-1266,JCM 13504</strain>
    </source>
</reference>
<dbReference type="RefSeq" id="WP_092678694.1">
    <property type="nucleotide sequence ID" value="NZ_FOXS01000009.1"/>
</dbReference>
<dbReference type="InterPro" id="IPR000468">
    <property type="entry name" value="Barstar"/>
</dbReference>
<dbReference type="AlphaFoldDB" id="A0A1I6BK83"/>
<dbReference type="CDD" id="cd05142">
    <property type="entry name" value="Barstar"/>
    <property type="match status" value="1"/>
</dbReference>